<proteinExistence type="predicted"/>
<keyword evidence="2" id="KW-1185">Reference proteome</keyword>
<dbReference type="InterPro" id="IPR031708">
    <property type="entry name" value="DUF4722"/>
</dbReference>
<evidence type="ECO:0000313" key="1">
    <source>
        <dbReference type="EMBL" id="KFO20583.1"/>
    </source>
</evidence>
<gene>
    <name evidence="1" type="ORF">H920_18043</name>
</gene>
<dbReference type="Proteomes" id="UP000028990">
    <property type="component" value="Unassembled WGS sequence"/>
</dbReference>
<dbReference type="EMBL" id="KN124698">
    <property type="protein sequence ID" value="KFO20583.1"/>
    <property type="molecule type" value="Genomic_DNA"/>
</dbReference>
<name>A0A091CRX5_FUKDA</name>
<sequence length="179" mass="19829">MSQFLFLTPQIILPFSPLTSQEFDLIKHRARASWQNERRWSDSSVTTYAGSYREKPLVESTCSRLTFRAGQPKPGCKRMVLPNSSTHSPLLCGADTHETKDVKGPPSLPSSIVYEEKLSLWDRGVVRSGADSCPGATFTLTPRPAVDPDSHCYPGFLASQQRDLVPALLTVGSPRSHWV</sequence>
<protein>
    <submittedName>
        <fullName evidence="1">Uncharacterized protein</fullName>
    </submittedName>
</protein>
<accession>A0A091CRX5</accession>
<reference evidence="1 2" key="1">
    <citation type="submission" date="2013-11" db="EMBL/GenBank/DDBJ databases">
        <title>The Damaraland mole rat (Fukomys damarensis) genome and evolution of African mole rats.</title>
        <authorList>
            <person name="Gladyshev V.N."/>
            <person name="Fang X."/>
        </authorList>
    </citation>
    <scope>NUCLEOTIDE SEQUENCE [LARGE SCALE GENOMIC DNA]</scope>
    <source>
        <tissue evidence="1">Liver</tissue>
    </source>
</reference>
<dbReference type="AlphaFoldDB" id="A0A091CRX5"/>
<dbReference type="Pfam" id="PF15849">
    <property type="entry name" value="DUF4722"/>
    <property type="match status" value="1"/>
</dbReference>
<organism evidence="1 2">
    <name type="scientific">Fukomys damarensis</name>
    <name type="common">Damaraland mole rat</name>
    <name type="synonym">Cryptomys damarensis</name>
    <dbReference type="NCBI Taxonomy" id="885580"/>
    <lineage>
        <taxon>Eukaryota</taxon>
        <taxon>Metazoa</taxon>
        <taxon>Chordata</taxon>
        <taxon>Craniata</taxon>
        <taxon>Vertebrata</taxon>
        <taxon>Euteleostomi</taxon>
        <taxon>Mammalia</taxon>
        <taxon>Eutheria</taxon>
        <taxon>Euarchontoglires</taxon>
        <taxon>Glires</taxon>
        <taxon>Rodentia</taxon>
        <taxon>Hystricomorpha</taxon>
        <taxon>Bathyergidae</taxon>
        <taxon>Fukomys</taxon>
    </lineage>
</organism>
<dbReference type="eggNOG" id="ENOG502T40P">
    <property type="taxonomic scope" value="Eukaryota"/>
</dbReference>
<evidence type="ECO:0000313" key="2">
    <source>
        <dbReference type="Proteomes" id="UP000028990"/>
    </source>
</evidence>